<evidence type="ECO:0000313" key="3">
    <source>
        <dbReference type="Proteomes" id="UP000265520"/>
    </source>
</evidence>
<keyword evidence="3" id="KW-1185">Reference proteome</keyword>
<name>A0A392SDI7_9FABA</name>
<feature type="region of interest" description="Disordered" evidence="1">
    <location>
        <begin position="1"/>
        <end position="43"/>
    </location>
</feature>
<proteinExistence type="predicted"/>
<protein>
    <submittedName>
        <fullName evidence="2">Uncharacterized protein</fullName>
    </submittedName>
</protein>
<comment type="caution">
    <text evidence="2">The sequence shown here is derived from an EMBL/GenBank/DDBJ whole genome shotgun (WGS) entry which is preliminary data.</text>
</comment>
<evidence type="ECO:0000256" key="1">
    <source>
        <dbReference type="SAM" id="MobiDB-lite"/>
    </source>
</evidence>
<sequence>MDTEADTSISKSINDNVPVFQAQTPRISSPLKQPNDDIDPSHLQPINVIHPPKISDLPKISSYTDIDTVTEAVKLATEIH</sequence>
<evidence type="ECO:0000313" key="2">
    <source>
        <dbReference type="EMBL" id="MCI46010.1"/>
    </source>
</evidence>
<dbReference type="AlphaFoldDB" id="A0A392SDI7"/>
<dbReference type="EMBL" id="LXQA010351667">
    <property type="protein sequence ID" value="MCI46010.1"/>
    <property type="molecule type" value="Genomic_DNA"/>
</dbReference>
<accession>A0A392SDI7</accession>
<dbReference type="Proteomes" id="UP000265520">
    <property type="component" value="Unassembled WGS sequence"/>
</dbReference>
<reference evidence="2 3" key="1">
    <citation type="journal article" date="2018" name="Front. Plant Sci.">
        <title>Red Clover (Trifolium pratense) and Zigzag Clover (T. medium) - A Picture of Genomic Similarities and Differences.</title>
        <authorList>
            <person name="Dluhosova J."/>
            <person name="Istvanek J."/>
            <person name="Nedelnik J."/>
            <person name="Repkova J."/>
        </authorList>
    </citation>
    <scope>NUCLEOTIDE SEQUENCE [LARGE SCALE GENOMIC DNA]</scope>
    <source>
        <strain evidence="3">cv. 10/8</strain>
        <tissue evidence="2">Leaf</tissue>
    </source>
</reference>
<organism evidence="2 3">
    <name type="scientific">Trifolium medium</name>
    <dbReference type="NCBI Taxonomy" id="97028"/>
    <lineage>
        <taxon>Eukaryota</taxon>
        <taxon>Viridiplantae</taxon>
        <taxon>Streptophyta</taxon>
        <taxon>Embryophyta</taxon>
        <taxon>Tracheophyta</taxon>
        <taxon>Spermatophyta</taxon>
        <taxon>Magnoliopsida</taxon>
        <taxon>eudicotyledons</taxon>
        <taxon>Gunneridae</taxon>
        <taxon>Pentapetalae</taxon>
        <taxon>rosids</taxon>
        <taxon>fabids</taxon>
        <taxon>Fabales</taxon>
        <taxon>Fabaceae</taxon>
        <taxon>Papilionoideae</taxon>
        <taxon>50 kb inversion clade</taxon>
        <taxon>NPAAA clade</taxon>
        <taxon>Hologalegina</taxon>
        <taxon>IRL clade</taxon>
        <taxon>Trifolieae</taxon>
        <taxon>Trifolium</taxon>
    </lineage>
</organism>
<feature type="non-terminal residue" evidence="2">
    <location>
        <position position="80"/>
    </location>
</feature>
<feature type="compositionally biased region" description="Polar residues" evidence="1">
    <location>
        <begin position="1"/>
        <end position="32"/>
    </location>
</feature>